<dbReference type="Proteomes" id="UP000499080">
    <property type="component" value="Unassembled WGS sequence"/>
</dbReference>
<proteinExistence type="predicted"/>
<comment type="caution">
    <text evidence="1">The sequence shown here is derived from an EMBL/GenBank/DDBJ whole genome shotgun (WGS) entry which is preliminary data.</text>
</comment>
<organism evidence="1 2">
    <name type="scientific">Araneus ventricosus</name>
    <name type="common">Orbweaver spider</name>
    <name type="synonym">Epeira ventricosa</name>
    <dbReference type="NCBI Taxonomy" id="182803"/>
    <lineage>
        <taxon>Eukaryota</taxon>
        <taxon>Metazoa</taxon>
        <taxon>Ecdysozoa</taxon>
        <taxon>Arthropoda</taxon>
        <taxon>Chelicerata</taxon>
        <taxon>Arachnida</taxon>
        <taxon>Araneae</taxon>
        <taxon>Araneomorphae</taxon>
        <taxon>Entelegynae</taxon>
        <taxon>Araneoidea</taxon>
        <taxon>Araneidae</taxon>
        <taxon>Araneus</taxon>
    </lineage>
</organism>
<sequence>MRFQLSAEFAVTAPCVRTLTSLISEKIRAVNSVEVCPSSHLRGFPTLLTHLVKILTTPRGNTCSPAKQCIPIAAPIAVSTVRFKNPRQALLDDFTTKGMTGDQ</sequence>
<dbReference type="AlphaFoldDB" id="A0A4Y2ADP8"/>
<gene>
    <name evidence="1" type="ORF">AVEN_143303_1</name>
</gene>
<reference evidence="1 2" key="1">
    <citation type="journal article" date="2019" name="Sci. Rep.">
        <title>Orb-weaving spider Araneus ventricosus genome elucidates the spidroin gene catalogue.</title>
        <authorList>
            <person name="Kono N."/>
            <person name="Nakamura H."/>
            <person name="Ohtoshi R."/>
            <person name="Moran D.A.P."/>
            <person name="Shinohara A."/>
            <person name="Yoshida Y."/>
            <person name="Fujiwara M."/>
            <person name="Mori M."/>
            <person name="Tomita M."/>
            <person name="Arakawa K."/>
        </authorList>
    </citation>
    <scope>NUCLEOTIDE SEQUENCE [LARGE SCALE GENOMIC DNA]</scope>
</reference>
<dbReference type="EMBL" id="BGPR01000014">
    <property type="protein sequence ID" value="GBL77981.1"/>
    <property type="molecule type" value="Genomic_DNA"/>
</dbReference>
<accession>A0A4Y2ADP8</accession>
<name>A0A4Y2ADP8_ARAVE</name>
<keyword evidence="2" id="KW-1185">Reference proteome</keyword>
<protein>
    <submittedName>
        <fullName evidence="1">Uncharacterized protein</fullName>
    </submittedName>
</protein>
<evidence type="ECO:0000313" key="1">
    <source>
        <dbReference type="EMBL" id="GBL77981.1"/>
    </source>
</evidence>
<evidence type="ECO:0000313" key="2">
    <source>
        <dbReference type="Proteomes" id="UP000499080"/>
    </source>
</evidence>